<keyword evidence="6 9" id="KW-1133">Transmembrane helix</keyword>
<dbReference type="AlphaFoldDB" id="A0AAV5RV90"/>
<keyword evidence="11" id="KW-1185">Reference proteome</keyword>
<evidence type="ECO:0000256" key="2">
    <source>
        <dbReference type="ARBA" id="ARBA00004555"/>
    </source>
</evidence>
<feature type="transmembrane region" description="Helical" evidence="9">
    <location>
        <begin position="281"/>
        <end position="303"/>
    </location>
</feature>
<feature type="transmembrane region" description="Helical" evidence="9">
    <location>
        <begin position="388"/>
        <end position="407"/>
    </location>
</feature>
<dbReference type="GO" id="GO:0072657">
    <property type="term" value="P:protein localization to membrane"/>
    <property type="evidence" value="ECO:0007669"/>
    <property type="project" value="TreeGrafter"/>
</dbReference>
<evidence type="ECO:0000313" key="10">
    <source>
        <dbReference type="EMBL" id="GMM55465.1"/>
    </source>
</evidence>
<feature type="transmembrane region" description="Helical" evidence="9">
    <location>
        <begin position="346"/>
        <end position="368"/>
    </location>
</feature>
<name>A0AAV5RV90_MAUHU</name>
<dbReference type="EMBL" id="BTGD01000005">
    <property type="protein sequence ID" value="GMM55465.1"/>
    <property type="molecule type" value="Genomic_DNA"/>
</dbReference>
<comment type="caution">
    <text evidence="10">The sequence shown here is derived from an EMBL/GenBank/DDBJ whole genome shotgun (WGS) entry which is preliminary data.</text>
</comment>
<dbReference type="PANTHER" id="PTHR10766:SF55">
    <property type="entry name" value="TRANSMEMBRANE 9 SUPERFAMILY MEMBER 4"/>
    <property type="match status" value="1"/>
</dbReference>
<feature type="transmembrane region" description="Helical" evidence="9">
    <location>
        <begin position="568"/>
        <end position="593"/>
    </location>
</feature>
<keyword evidence="8 9" id="KW-0472">Membrane</keyword>
<comment type="similarity">
    <text evidence="3 9">Belongs to the nonaspanin (TM9SF) (TC 9.A.2) family.</text>
</comment>
<feature type="transmembrane region" description="Helical" evidence="9">
    <location>
        <begin position="428"/>
        <end position="454"/>
    </location>
</feature>
<evidence type="ECO:0000256" key="7">
    <source>
        <dbReference type="ARBA" id="ARBA00023034"/>
    </source>
</evidence>
<dbReference type="PANTHER" id="PTHR10766">
    <property type="entry name" value="TRANSMEMBRANE 9 SUPERFAMILY PROTEIN"/>
    <property type="match status" value="1"/>
</dbReference>
<feature type="transmembrane region" description="Helical" evidence="9">
    <location>
        <begin position="526"/>
        <end position="548"/>
    </location>
</feature>
<organism evidence="10 11">
    <name type="scientific">Maudiozyma humilis</name>
    <name type="common">Sour dough yeast</name>
    <name type="synonym">Kazachstania humilis</name>
    <dbReference type="NCBI Taxonomy" id="51915"/>
    <lineage>
        <taxon>Eukaryota</taxon>
        <taxon>Fungi</taxon>
        <taxon>Dikarya</taxon>
        <taxon>Ascomycota</taxon>
        <taxon>Saccharomycotina</taxon>
        <taxon>Saccharomycetes</taxon>
        <taxon>Saccharomycetales</taxon>
        <taxon>Saccharomycetaceae</taxon>
        <taxon>Maudiozyma</taxon>
    </lineage>
</organism>
<evidence type="ECO:0000313" key="11">
    <source>
        <dbReference type="Proteomes" id="UP001377567"/>
    </source>
</evidence>
<evidence type="ECO:0000256" key="9">
    <source>
        <dbReference type="RuleBase" id="RU363079"/>
    </source>
</evidence>
<evidence type="ECO:0000256" key="3">
    <source>
        <dbReference type="ARBA" id="ARBA00005227"/>
    </source>
</evidence>
<keyword evidence="7" id="KW-0333">Golgi apparatus</keyword>
<feature type="transmembrane region" description="Helical" evidence="9">
    <location>
        <begin position="652"/>
        <end position="673"/>
    </location>
</feature>
<evidence type="ECO:0000256" key="4">
    <source>
        <dbReference type="ARBA" id="ARBA00022692"/>
    </source>
</evidence>
<sequence length="683" mass="77958">MVVLQVNLRTIPTVIIALLLLFMLRDHLPLATRFQITNDSWVTPNIYQNGDPVEIIVNKVESDLTQLPFAYYDLPFTCPPTMHKKPLHLSLNEIIRGDRKWQSDYILKFGEDMPCNILCARKTTKDGIKNAIDLIKKGYVVQWLIDDDLPAATTFISTTDHKKYYGSGFPLGYYDEEEDKVYLHNHLMFVIRFHAIDDDHFTIVGFEVYPRSVSDYHCPGAKRDYENYILVEPEQDDELQYLPFTYSVYWREEFDVEWKDRFDFFFNNGELSNEVSSKFHWISLANSFGIVILASFIVVFIFIKISHNGRAGLDADKFGKRLTTDNTSVLPLIAGKWLQPETTKKIRFLIILVSMGVQCIFSIVGALATSCSLNKLHDVRNSVLSMTLFLFVLGAAAASYVGSSLLIRTNIQSRRGSIRKTQVKYNPLFAVMCGCALPGIVMISTFILNSIVWAHDSTNALPFGTLVLFIFLYFIVCIPLSYIGGHIAAKHMTYKVGRPDDRSEESMFSESVGGSLSRFKTKGKRFAADSFAVLLVLISGIFPFIIIYVELEFVYKSVWLEKTTFYYYYGFLLANIVLLCVVVCEIAIIACYILMTVTSKKDMGLIDWRWKTFLISSSTAWYMEGYSLYYIFWVLNIRGFSSILLSVCYSTIFSVLCGLGMGSLGYLSSYIFIKYVARSKKNI</sequence>
<feature type="transmembrane region" description="Helical" evidence="9">
    <location>
        <begin position="460"/>
        <end position="483"/>
    </location>
</feature>
<dbReference type="GO" id="GO:0005794">
    <property type="term" value="C:Golgi apparatus"/>
    <property type="evidence" value="ECO:0007669"/>
    <property type="project" value="UniProtKB-SubCell"/>
</dbReference>
<proteinExistence type="inferred from homology"/>
<keyword evidence="4 9" id="KW-0812">Transmembrane</keyword>
<feature type="transmembrane region" description="Helical" evidence="9">
    <location>
        <begin position="613"/>
        <end position="632"/>
    </location>
</feature>
<dbReference type="InterPro" id="IPR004240">
    <property type="entry name" value="EMP70"/>
</dbReference>
<dbReference type="Proteomes" id="UP001377567">
    <property type="component" value="Unassembled WGS sequence"/>
</dbReference>
<evidence type="ECO:0000256" key="5">
    <source>
        <dbReference type="ARBA" id="ARBA00022729"/>
    </source>
</evidence>
<evidence type="ECO:0000256" key="1">
    <source>
        <dbReference type="ARBA" id="ARBA00004141"/>
    </source>
</evidence>
<protein>
    <recommendedName>
        <fullName evidence="9">Transmembrane 9 superfamily member</fullName>
    </recommendedName>
</protein>
<dbReference type="Pfam" id="PF02990">
    <property type="entry name" value="EMP70"/>
    <property type="match status" value="1"/>
</dbReference>
<keyword evidence="5" id="KW-0732">Signal</keyword>
<evidence type="ECO:0000256" key="6">
    <source>
        <dbReference type="ARBA" id="ARBA00022989"/>
    </source>
</evidence>
<reference evidence="10 11" key="1">
    <citation type="journal article" date="2023" name="Elife">
        <title>Identification of key yeast species and microbe-microbe interactions impacting larval growth of Drosophila in the wild.</title>
        <authorList>
            <person name="Mure A."/>
            <person name="Sugiura Y."/>
            <person name="Maeda R."/>
            <person name="Honda K."/>
            <person name="Sakurai N."/>
            <person name="Takahashi Y."/>
            <person name="Watada M."/>
            <person name="Katoh T."/>
            <person name="Gotoh A."/>
            <person name="Gotoh Y."/>
            <person name="Taniguchi I."/>
            <person name="Nakamura K."/>
            <person name="Hayashi T."/>
            <person name="Katayama T."/>
            <person name="Uemura T."/>
            <person name="Hattori Y."/>
        </authorList>
    </citation>
    <scope>NUCLEOTIDE SEQUENCE [LARGE SCALE GENOMIC DNA]</scope>
    <source>
        <strain evidence="10 11">KH-74</strain>
    </source>
</reference>
<evidence type="ECO:0000256" key="8">
    <source>
        <dbReference type="ARBA" id="ARBA00023136"/>
    </source>
</evidence>
<dbReference type="GO" id="GO:0016020">
    <property type="term" value="C:membrane"/>
    <property type="evidence" value="ECO:0007669"/>
    <property type="project" value="UniProtKB-SubCell"/>
</dbReference>
<comment type="subcellular location">
    <subcellularLocation>
        <location evidence="2">Golgi apparatus</location>
    </subcellularLocation>
    <subcellularLocation>
        <location evidence="1">Membrane</location>
        <topology evidence="1">Multi-pass membrane protein</topology>
    </subcellularLocation>
</comment>
<accession>A0AAV5RV90</accession>
<gene>
    <name evidence="10" type="ORF">DAKH74_020810</name>
</gene>